<dbReference type="InterPro" id="IPR013783">
    <property type="entry name" value="Ig-like_fold"/>
</dbReference>
<dbReference type="Pfam" id="PF01833">
    <property type="entry name" value="TIG"/>
    <property type="match status" value="1"/>
</dbReference>
<reference evidence="2 3" key="1">
    <citation type="journal article" date="2018" name="Sci. Rep.">
        <title>Genomic signatures of local adaptation to the degree of environmental predictability in rotifers.</title>
        <authorList>
            <person name="Franch-Gras L."/>
            <person name="Hahn C."/>
            <person name="Garcia-Roger E.M."/>
            <person name="Carmona M.J."/>
            <person name="Serra M."/>
            <person name="Gomez A."/>
        </authorList>
    </citation>
    <scope>NUCLEOTIDE SEQUENCE [LARGE SCALE GENOMIC DNA]</scope>
    <source>
        <strain evidence="2">HYR1</strain>
    </source>
</reference>
<dbReference type="EMBL" id="REGN01012464">
    <property type="protein sequence ID" value="RMZ95340.1"/>
    <property type="molecule type" value="Genomic_DNA"/>
</dbReference>
<organism evidence="2 3">
    <name type="scientific">Brachionus plicatilis</name>
    <name type="common">Marine rotifer</name>
    <name type="synonym">Brachionus muelleri</name>
    <dbReference type="NCBI Taxonomy" id="10195"/>
    <lineage>
        <taxon>Eukaryota</taxon>
        <taxon>Metazoa</taxon>
        <taxon>Spiralia</taxon>
        <taxon>Gnathifera</taxon>
        <taxon>Rotifera</taxon>
        <taxon>Eurotatoria</taxon>
        <taxon>Monogononta</taxon>
        <taxon>Pseudotrocha</taxon>
        <taxon>Ploima</taxon>
        <taxon>Brachionidae</taxon>
        <taxon>Brachionus</taxon>
    </lineage>
</organism>
<evidence type="ECO:0000313" key="3">
    <source>
        <dbReference type="Proteomes" id="UP000276133"/>
    </source>
</evidence>
<dbReference type="Proteomes" id="UP000276133">
    <property type="component" value="Unassembled WGS sequence"/>
</dbReference>
<name>A0A3M7P989_BRAPC</name>
<sequence>MSVIVEIPNNISQDQAFEPNPKEKLEETIISSINNNNLFLLPRTDQQFEYVFYVSSFEPRLSSKRGGSLITIYGDGFNDDDCLSNKVTFERYNCKVINCSENWIICETESAHTVYEITNNGNNPRIK</sequence>
<dbReference type="InterPro" id="IPR014756">
    <property type="entry name" value="Ig_E-set"/>
</dbReference>
<dbReference type="InterPro" id="IPR002909">
    <property type="entry name" value="IPT_dom"/>
</dbReference>
<dbReference type="Gene3D" id="2.60.40.10">
    <property type="entry name" value="Immunoglobulins"/>
    <property type="match status" value="1"/>
</dbReference>
<protein>
    <submittedName>
        <fullName evidence="2">Putative fibrocystin-L-like</fullName>
    </submittedName>
</protein>
<feature type="domain" description="IPT/TIG" evidence="1">
    <location>
        <begin position="54"/>
        <end position="112"/>
    </location>
</feature>
<dbReference type="CDD" id="cd00603">
    <property type="entry name" value="IPT_PCSR"/>
    <property type="match status" value="1"/>
</dbReference>
<gene>
    <name evidence="2" type="ORF">BpHYR1_012840</name>
</gene>
<accession>A0A3M7P989</accession>
<keyword evidence="3" id="KW-1185">Reference proteome</keyword>
<comment type="caution">
    <text evidence="2">The sequence shown here is derived from an EMBL/GenBank/DDBJ whole genome shotgun (WGS) entry which is preliminary data.</text>
</comment>
<dbReference type="AlphaFoldDB" id="A0A3M7P989"/>
<evidence type="ECO:0000259" key="1">
    <source>
        <dbReference type="Pfam" id="PF01833"/>
    </source>
</evidence>
<proteinExistence type="predicted"/>
<dbReference type="SUPFAM" id="SSF81296">
    <property type="entry name" value="E set domains"/>
    <property type="match status" value="1"/>
</dbReference>
<evidence type="ECO:0000313" key="2">
    <source>
        <dbReference type="EMBL" id="RMZ95340.1"/>
    </source>
</evidence>